<organism evidence="2 3">
    <name type="scientific">Dokdonella ginsengisoli</name>
    <dbReference type="NCBI Taxonomy" id="363846"/>
    <lineage>
        <taxon>Bacteria</taxon>
        <taxon>Pseudomonadati</taxon>
        <taxon>Pseudomonadota</taxon>
        <taxon>Gammaproteobacteria</taxon>
        <taxon>Lysobacterales</taxon>
        <taxon>Rhodanobacteraceae</taxon>
        <taxon>Dokdonella</taxon>
    </lineage>
</organism>
<dbReference type="Proteomes" id="UP001595886">
    <property type="component" value="Unassembled WGS sequence"/>
</dbReference>
<comment type="caution">
    <text evidence="2">The sequence shown here is derived from an EMBL/GenBank/DDBJ whole genome shotgun (WGS) entry which is preliminary data.</text>
</comment>
<accession>A0ABV9QWI4</accession>
<keyword evidence="3" id="KW-1185">Reference proteome</keyword>
<proteinExistence type="predicted"/>
<evidence type="ECO:0008006" key="4">
    <source>
        <dbReference type="Google" id="ProtNLM"/>
    </source>
</evidence>
<dbReference type="RefSeq" id="WP_380021976.1">
    <property type="nucleotide sequence ID" value="NZ_JBHSHD010000010.1"/>
</dbReference>
<gene>
    <name evidence="2" type="ORF">ACFO6Q_15325</name>
</gene>
<reference evidence="3" key="1">
    <citation type="journal article" date="2019" name="Int. J. Syst. Evol. Microbiol.">
        <title>The Global Catalogue of Microorganisms (GCM) 10K type strain sequencing project: providing services to taxonomists for standard genome sequencing and annotation.</title>
        <authorList>
            <consortium name="The Broad Institute Genomics Platform"/>
            <consortium name="The Broad Institute Genome Sequencing Center for Infectious Disease"/>
            <person name="Wu L."/>
            <person name="Ma J."/>
        </authorList>
    </citation>
    <scope>NUCLEOTIDE SEQUENCE [LARGE SCALE GENOMIC DNA]</scope>
    <source>
        <strain evidence="3">CCUG 30340</strain>
    </source>
</reference>
<feature type="region of interest" description="Disordered" evidence="1">
    <location>
        <begin position="1"/>
        <end position="25"/>
    </location>
</feature>
<sequence length="65" mass="7525">MSVWLPMKAARHSPMHSGQGWRHADSEEITEMSADAALLVIDAQKSFRHRPYFLEEQVPAYAERR</sequence>
<evidence type="ECO:0000256" key="1">
    <source>
        <dbReference type="SAM" id="MobiDB-lite"/>
    </source>
</evidence>
<name>A0ABV9QWI4_9GAMM</name>
<evidence type="ECO:0000313" key="3">
    <source>
        <dbReference type="Proteomes" id="UP001595886"/>
    </source>
</evidence>
<dbReference type="EMBL" id="JBHSHD010000010">
    <property type="protein sequence ID" value="MFC4821703.1"/>
    <property type="molecule type" value="Genomic_DNA"/>
</dbReference>
<protein>
    <recommendedName>
        <fullName evidence="4">Isochorismatase family protein</fullName>
    </recommendedName>
</protein>
<evidence type="ECO:0000313" key="2">
    <source>
        <dbReference type="EMBL" id="MFC4821703.1"/>
    </source>
</evidence>